<name>A0A0A9C3B9_ARUDO</name>
<sequence>MDWMDLGKIRAKPVTFRSPRSTLYLLLEDHKGGVDEAKSSREELFPRGRRGK</sequence>
<protein>
    <submittedName>
        <fullName evidence="1">Uncharacterized protein</fullName>
    </submittedName>
</protein>
<organism evidence="1">
    <name type="scientific">Arundo donax</name>
    <name type="common">Giant reed</name>
    <name type="synonym">Donax arundinaceus</name>
    <dbReference type="NCBI Taxonomy" id="35708"/>
    <lineage>
        <taxon>Eukaryota</taxon>
        <taxon>Viridiplantae</taxon>
        <taxon>Streptophyta</taxon>
        <taxon>Embryophyta</taxon>
        <taxon>Tracheophyta</taxon>
        <taxon>Spermatophyta</taxon>
        <taxon>Magnoliopsida</taxon>
        <taxon>Liliopsida</taxon>
        <taxon>Poales</taxon>
        <taxon>Poaceae</taxon>
        <taxon>PACMAD clade</taxon>
        <taxon>Arundinoideae</taxon>
        <taxon>Arundineae</taxon>
        <taxon>Arundo</taxon>
    </lineage>
</organism>
<dbReference type="AlphaFoldDB" id="A0A0A9C3B9"/>
<dbReference type="EMBL" id="GBRH01227111">
    <property type="protein sequence ID" value="JAD70784.1"/>
    <property type="molecule type" value="Transcribed_RNA"/>
</dbReference>
<proteinExistence type="predicted"/>
<accession>A0A0A9C3B9</accession>
<reference evidence="1" key="2">
    <citation type="journal article" date="2015" name="Data Brief">
        <title>Shoot transcriptome of the giant reed, Arundo donax.</title>
        <authorList>
            <person name="Barrero R.A."/>
            <person name="Guerrero F.D."/>
            <person name="Moolhuijzen P."/>
            <person name="Goolsby J.A."/>
            <person name="Tidwell J."/>
            <person name="Bellgard S.E."/>
            <person name="Bellgard M.I."/>
        </authorList>
    </citation>
    <scope>NUCLEOTIDE SEQUENCE</scope>
    <source>
        <tissue evidence="1">Shoot tissue taken approximately 20 cm above the soil surface</tissue>
    </source>
</reference>
<evidence type="ECO:0000313" key="1">
    <source>
        <dbReference type="EMBL" id="JAD70784.1"/>
    </source>
</evidence>
<reference evidence="1" key="1">
    <citation type="submission" date="2014-09" db="EMBL/GenBank/DDBJ databases">
        <authorList>
            <person name="Magalhaes I.L.F."/>
            <person name="Oliveira U."/>
            <person name="Santos F.R."/>
            <person name="Vidigal T.H.D.A."/>
            <person name="Brescovit A.D."/>
            <person name="Santos A.J."/>
        </authorList>
    </citation>
    <scope>NUCLEOTIDE SEQUENCE</scope>
    <source>
        <tissue evidence="1">Shoot tissue taken approximately 20 cm above the soil surface</tissue>
    </source>
</reference>